<dbReference type="NCBIfam" id="TIGR02532">
    <property type="entry name" value="IV_pilin_GFxxxE"/>
    <property type="match status" value="1"/>
</dbReference>
<dbReference type="PRINTS" id="PR00813">
    <property type="entry name" value="BCTERIALGSPG"/>
</dbReference>
<protein>
    <submittedName>
        <fullName evidence="7">General secretion pathway protein G</fullName>
    </submittedName>
</protein>
<keyword evidence="5 6" id="KW-0472">Membrane</keyword>
<dbReference type="Pfam" id="PF07963">
    <property type="entry name" value="N_methyl"/>
    <property type="match status" value="1"/>
</dbReference>
<evidence type="ECO:0000256" key="6">
    <source>
        <dbReference type="SAM" id="Phobius"/>
    </source>
</evidence>
<dbReference type="SUPFAM" id="SSF54523">
    <property type="entry name" value="Pili subunits"/>
    <property type="match status" value="1"/>
</dbReference>
<dbReference type="PANTHER" id="PTHR30093">
    <property type="entry name" value="GENERAL SECRETION PATHWAY PROTEIN G"/>
    <property type="match status" value="1"/>
</dbReference>
<evidence type="ECO:0000256" key="5">
    <source>
        <dbReference type="ARBA" id="ARBA00023136"/>
    </source>
</evidence>
<feature type="transmembrane region" description="Helical" evidence="6">
    <location>
        <begin position="6"/>
        <end position="30"/>
    </location>
</feature>
<keyword evidence="2" id="KW-0488">Methylation</keyword>
<evidence type="ECO:0000256" key="3">
    <source>
        <dbReference type="ARBA" id="ARBA00022692"/>
    </source>
</evidence>
<dbReference type="AlphaFoldDB" id="A0A2Z4Y476"/>
<dbReference type="InterPro" id="IPR045584">
    <property type="entry name" value="Pilin-like"/>
</dbReference>
<accession>A0A2Z4Y476</accession>
<dbReference type="GO" id="GO:0016020">
    <property type="term" value="C:membrane"/>
    <property type="evidence" value="ECO:0007669"/>
    <property type="project" value="UniProtKB-SubCell"/>
</dbReference>
<organism evidence="7 8">
    <name type="scientific">Sumerlaea chitinivorans</name>
    <dbReference type="NCBI Taxonomy" id="2250252"/>
    <lineage>
        <taxon>Bacteria</taxon>
        <taxon>Candidatus Sumerlaeota</taxon>
        <taxon>Candidatus Sumerlaeia</taxon>
        <taxon>Candidatus Sumerlaeales</taxon>
        <taxon>Candidatus Sumerlaeaceae</taxon>
        <taxon>Candidatus Sumerlaea</taxon>
    </lineage>
</organism>
<dbReference type="GO" id="GO:0015627">
    <property type="term" value="C:type II protein secretion system complex"/>
    <property type="evidence" value="ECO:0007669"/>
    <property type="project" value="InterPro"/>
</dbReference>
<evidence type="ECO:0000256" key="1">
    <source>
        <dbReference type="ARBA" id="ARBA00004167"/>
    </source>
</evidence>
<dbReference type="InterPro" id="IPR000983">
    <property type="entry name" value="Bac_GSPG_pilin"/>
</dbReference>
<comment type="subcellular location">
    <subcellularLocation>
        <location evidence="1">Membrane</location>
        <topology evidence="1">Single-pass membrane protein</topology>
    </subcellularLocation>
</comment>
<proteinExistence type="predicted"/>
<sequence length="227" mass="25239">MSKKGFTLIELLIVVAIIAILAAIAVPNFLEAQTRSKVARTKADMRSIATALESYAVDYNEYPYDGYYVSSPAYPTSPVNEYNYWYLPKTISTPTAYLTTCIFVDPFRQHVQPTTQAWQLNNLRYTNVNATWSAKWGALNGRSSDSAYLPAMRKEFGGWRLTSAGPDRTYGPYGWEGVSTKPEPGNPNYTPYPTTALPLPYDPTNGTVSNGDIIRSQVATNAYINCQ</sequence>
<evidence type="ECO:0000256" key="4">
    <source>
        <dbReference type="ARBA" id="ARBA00022989"/>
    </source>
</evidence>
<dbReference type="KEGG" id="schv:BRCON_0536"/>
<name>A0A2Z4Y476_SUMC1</name>
<dbReference type="PROSITE" id="PS00409">
    <property type="entry name" value="PROKAR_NTER_METHYL"/>
    <property type="match status" value="1"/>
</dbReference>
<dbReference type="GO" id="GO:0015628">
    <property type="term" value="P:protein secretion by the type II secretion system"/>
    <property type="evidence" value="ECO:0007669"/>
    <property type="project" value="InterPro"/>
</dbReference>
<evidence type="ECO:0000313" key="7">
    <source>
        <dbReference type="EMBL" id="AXA35313.1"/>
    </source>
</evidence>
<keyword evidence="4 6" id="KW-1133">Transmembrane helix</keyword>
<dbReference type="EMBL" id="CP030759">
    <property type="protein sequence ID" value="AXA35313.1"/>
    <property type="molecule type" value="Genomic_DNA"/>
</dbReference>
<keyword evidence="3 6" id="KW-0812">Transmembrane</keyword>
<evidence type="ECO:0000256" key="2">
    <source>
        <dbReference type="ARBA" id="ARBA00022481"/>
    </source>
</evidence>
<dbReference type="PANTHER" id="PTHR30093:SF44">
    <property type="entry name" value="TYPE II SECRETION SYSTEM CORE PROTEIN G"/>
    <property type="match status" value="1"/>
</dbReference>
<dbReference type="InterPro" id="IPR012902">
    <property type="entry name" value="N_methyl_site"/>
</dbReference>
<dbReference type="Proteomes" id="UP000262583">
    <property type="component" value="Chromosome"/>
</dbReference>
<gene>
    <name evidence="7" type="ORF">BRCON_0536</name>
</gene>
<evidence type="ECO:0000313" key="8">
    <source>
        <dbReference type="Proteomes" id="UP000262583"/>
    </source>
</evidence>
<dbReference type="Gene3D" id="3.30.700.10">
    <property type="entry name" value="Glycoprotein, Type 4 Pilin"/>
    <property type="match status" value="1"/>
</dbReference>
<reference evidence="7 8" key="1">
    <citation type="submission" date="2018-05" db="EMBL/GenBank/DDBJ databases">
        <title>A metagenomic window into the 2 km-deep terrestrial subsurface aquifer revealed taxonomically and functionally diverse microbial community comprising novel uncultured bacterial lineages.</title>
        <authorList>
            <person name="Kadnikov V.V."/>
            <person name="Mardanov A.V."/>
            <person name="Beletsky A.V."/>
            <person name="Banks D."/>
            <person name="Pimenov N.V."/>
            <person name="Frank Y.A."/>
            <person name="Karnachuk O.V."/>
            <person name="Ravin N.V."/>
        </authorList>
    </citation>
    <scope>NUCLEOTIDE SEQUENCE [LARGE SCALE GENOMIC DNA]</scope>
    <source>
        <strain evidence="7">BY</strain>
    </source>
</reference>